<dbReference type="PANTHER" id="PTHR12042">
    <property type="entry name" value="LACTOSYLCERAMIDE 4-ALPHA-GALACTOSYLTRANSFERASE ALPHA- 1,4-GALACTOSYLTRANSFERASE"/>
    <property type="match status" value="1"/>
</dbReference>
<evidence type="ECO:0000313" key="9">
    <source>
        <dbReference type="Proteomes" id="UP000695022"/>
    </source>
</evidence>
<keyword evidence="5" id="KW-0333">Golgi apparatus</keyword>
<evidence type="ECO:0000259" key="8">
    <source>
        <dbReference type="Pfam" id="PF04572"/>
    </source>
</evidence>
<dbReference type="Pfam" id="PF04572">
    <property type="entry name" value="Gb3_synth"/>
    <property type="match status" value="1"/>
</dbReference>
<evidence type="ECO:0000256" key="4">
    <source>
        <dbReference type="ARBA" id="ARBA00022679"/>
    </source>
</evidence>
<name>A0ABM1E925_PRICU</name>
<evidence type="ECO:0000256" key="3">
    <source>
        <dbReference type="ARBA" id="ARBA00022676"/>
    </source>
</evidence>
<evidence type="ECO:0000256" key="5">
    <source>
        <dbReference type="ARBA" id="ARBA00023034"/>
    </source>
</evidence>
<evidence type="ECO:0000256" key="6">
    <source>
        <dbReference type="ARBA" id="ARBA00023136"/>
    </source>
</evidence>
<dbReference type="Pfam" id="PF04488">
    <property type="entry name" value="Gly_transf_sug"/>
    <property type="match status" value="1"/>
</dbReference>
<feature type="domain" description="Alpha 1,4-glycosyltransferase" evidence="8">
    <location>
        <begin position="209"/>
        <end position="319"/>
    </location>
</feature>
<keyword evidence="6 7" id="KW-0472">Membrane</keyword>
<organism evidence="9 10">
    <name type="scientific">Priapulus caudatus</name>
    <name type="common">Priapulid worm</name>
    <dbReference type="NCBI Taxonomy" id="37621"/>
    <lineage>
        <taxon>Eukaryota</taxon>
        <taxon>Metazoa</taxon>
        <taxon>Ecdysozoa</taxon>
        <taxon>Scalidophora</taxon>
        <taxon>Priapulida</taxon>
        <taxon>Priapulimorpha</taxon>
        <taxon>Priapulimorphida</taxon>
        <taxon>Priapulidae</taxon>
        <taxon>Priapulus</taxon>
    </lineage>
</organism>
<dbReference type="PANTHER" id="PTHR12042:SF21">
    <property type="entry name" value="ALPHA1,4-GALACTOSYLTRANSFERASE 1-RELATED"/>
    <property type="match status" value="1"/>
</dbReference>
<keyword evidence="7" id="KW-0812">Transmembrane</keyword>
<sequence>MAVYPLRWRTNWVKVFSVCTTLLIVSIFVRITLVAYARKREIGEGFAAHNIGTGHVSADAIRNASDGESRQRLLFHLVWTTNADVLPEVAALAVRSVCRFHPDADVHFWILDADKFRNEPPRFECNVQYKALDLTELFAGLPISTELFTKSSRKTRKYHIADSARLVLVYKFGGIYLDTDIIILRHLAGFSNSLGFQDEDFVNNALMIFDKGHPFIRFVIGQIPGYYNARLSNALGPRLLTDCVTAWWKQKPNNAIRLDDPTSARRIADAPQSAIFVYGASLFYPIDYMFDMSTLSEQSLRQAVRGAYTFHLWSTMIKGNEEAKQFFLTFFSKFVGV</sequence>
<reference evidence="10" key="1">
    <citation type="submission" date="2025-08" db="UniProtKB">
        <authorList>
            <consortium name="RefSeq"/>
        </authorList>
    </citation>
    <scope>IDENTIFICATION</scope>
</reference>
<comment type="subcellular location">
    <subcellularLocation>
        <location evidence="1">Golgi apparatus membrane</location>
        <topology evidence="1">Single-pass type II membrane protein</topology>
    </subcellularLocation>
</comment>
<evidence type="ECO:0000256" key="7">
    <source>
        <dbReference type="SAM" id="Phobius"/>
    </source>
</evidence>
<accession>A0ABM1E925</accession>
<keyword evidence="4" id="KW-0808">Transferase</keyword>
<keyword evidence="7" id="KW-1133">Transmembrane helix</keyword>
<comment type="similarity">
    <text evidence="2">Belongs to the glycosyltransferase 32 family.</text>
</comment>
<keyword evidence="9" id="KW-1185">Reference proteome</keyword>
<dbReference type="InterPro" id="IPR007652">
    <property type="entry name" value="A1-4-GlycosylTfrase_dom"/>
</dbReference>
<dbReference type="InterPro" id="IPR007577">
    <property type="entry name" value="GlycoTrfase_DXD_sugar-bd_CS"/>
</dbReference>
<protein>
    <submittedName>
        <fullName evidence="10">Lactosylceramide 4-alpha-galactosyltransferase-like</fullName>
    </submittedName>
</protein>
<evidence type="ECO:0000256" key="2">
    <source>
        <dbReference type="ARBA" id="ARBA00009003"/>
    </source>
</evidence>
<proteinExistence type="inferred from homology"/>
<dbReference type="Gene3D" id="3.90.550.20">
    <property type="match status" value="1"/>
</dbReference>
<keyword evidence="3" id="KW-0328">Glycosyltransferase</keyword>
<evidence type="ECO:0000313" key="10">
    <source>
        <dbReference type="RefSeq" id="XP_014668696.1"/>
    </source>
</evidence>
<dbReference type="Proteomes" id="UP000695022">
    <property type="component" value="Unplaced"/>
</dbReference>
<dbReference type="RefSeq" id="XP_014668696.1">
    <property type="nucleotide sequence ID" value="XM_014813210.1"/>
</dbReference>
<evidence type="ECO:0000256" key="1">
    <source>
        <dbReference type="ARBA" id="ARBA00004323"/>
    </source>
</evidence>
<dbReference type="SUPFAM" id="SSF53448">
    <property type="entry name" value="Nucleotide-diphospho-sugar transferases"/>
    <property type="match status" value="1"/>
</dbReference>
<gene>
    <name evidence="10" type="primary">LOC106809967</name>
</gene>
<dbReference type="GeneID" id="106809967"/>
<feature type="transmembrane region" description="Helical" evidence="7">
    <location>
        <begin position="12"/>
        <end position="33"/>
    </location>
</feature>
<dbReference type="InterPro" id="IPR029044">
    <property type="entry name" value="Nucleotide-diphossugar_trans"/>
</dbReference>
<dbReference type="InterPro" id="IPR051981">
    <property type="entry name" value="Glycosyltransf_32"/>
</dbReference>